<dbReference type="PANTHER" id="PTHR11699">
    <property type="entry name" value="ALDEHYDE DEHYDROGENASE-RELATED"/>
    <property type="match status" value="1"/>
</dbReference>
<evidence type="ECO:0000259" key="5">
    <source>
        <dbReference type="Pfam" id="PF00171"/>
    </source>
</evidence>
<dbReference type="InterPro" id="IPR016161">
    <property type="entry name" value="Ald_DH/histidinol_DH"/>
</dbReference>
<keyword evidence="2 4" id="KW-0560">Oxidoreductase</keyword>
<name>A0A7C3EGY9_UNCW3</name>
<organism evidence="7">
    <name type="scientific">candidate division WOR-3 bacterium</name>
    <dbReference type="NCBI Taxonomy" id="2052148"/>
    <lineage>
        <taxon>Bacteria</taxon>
        <taxon>Bacteria division WOR-3</taxon>
    </lineage>
</organism>
<dbReference type="InterPro" id="IPR029510">
    <property type="entry name" value="Ald_DH_CS_GLU"/>
</dbReference>
<evidence type="ECO:0000256" key="4">
    <source>
        <dbReference type="RuleBase" id="RU003345"/>
    </source>
</evidence>
<dbReference type="Gene3D" id="3.40.309.10">
    <property type="entry name" value="Aldehyde Dehydrogenase, Chain A, domain 2"/>
    <property type="match status" value="1"/>
</dbReference>
<dbReference type="Gene3D" id="3.40.605.10">
    <property type="entry name" value="Aldehyde Dehydrogenase, Chain A, domain 1"/>
    <property type="match status" value="1"/>
</dbReference>
<dbReference type="InterPro" id="IPR015590">
    <property type="entry name" value="Aldehyde_DH_dom"/>
</dbReference>
<feature type="domain" description="Aldehyde dehydrogenase" evidence="5">
    <location>
        <begin position="15"/>
        <end position="480"/>
    </location>
</feature>
<comment type="caution">
    <text evidence="7">The sequence shown here is derived from an EMBL/GenBank/DDBJ whole genome shotgun (WGS) entry which is preliminary data.</text>
</comment>
<evidence type="ECO:0000256" key="1">
    <source>
        <dbReference type="ARBA" id="ARBA00009986"/>
    </source>
</evidence>
<evidence type="ECO:0000313" key="6">
    <source>
        <dbReference type="EMBL" id="HEA87667.1"/>
    </source>
</evidence>
<dbReference type="FunFam" id="3.40.309.10:FF:000009">
    <property type="entry name" value="Aldehyde dehydrogenase A"/>
    <property type="match status" value="1"/>
</dbReference>
<evidence type="ECO:0000313" key="7">
    <source>
        <dbReference type="EMBL" id="HFJ53506.1"/>
    </source>
</evidence>
<dbReference type="CDD" id="cd07131">
    <property type="entry name" value="ALDH_AldH-CAJ73105"/>
    <property type="match status" value="1"/>
</dbReference>
<dbReference type="SUPFAM" id="SSF53720">
    <property type="entry name" value="ALDH-like"/>
    <property type="match status" value="1"/>
</dbReference>
<dbReference type="PROSITE" id="PS00687">
    <property type="entry name" value="ALDEHYDE_DEHYDR_GLU"/>
    <property type="match status" value="1"/>
</dbReference>
<dbReference type="FunFam" id="3.40.605.10:FF:000007">
    <property type="entry name" value="NAD/NADP-dependent betaine aldehyde dehydrogenase"/>
    <property type="match status" value="1"/>
</dbReference>
<dbReference type="Pfam" id="PF00171">
    <property type="entry name" value="Aldedh"/>
    <property type="match status" value="1"/>
</dbReference>
<sequence>MAAKEYLNFINGRYVPARTGKSYENRNPADTSDLIGTFPVSGPEDVNDAVAAAKAAYPKWRAVPAPQRGEIIRRATEILIRRKEELARLMTREMGKVLKETRGDVQEAIDTGLYAAGESRRLWGKVVPSELPNKAAFVTRQPMGVWGMICPWNFPMAIPSWKLFPALICGNTAVIKPATLTPASVHEFVLALTEAGVPAGVVNVVYGEGSVVGEALLNHPDICGISFTGSSVIGKRIAEVCGRQLKRCSLELGGKNAQIVLKDADLNLALEGVIWGAFGTAGQRCTATSRLILEDEIYDRFLEMVVERAKQLKVGNGLDESVEMGPLVSEGQRQTVHRYVEIGKSEGARLVCGGAPLTSGDYSRGYFYPPTIFAEVTPNMRIAREEIFGPVLSVIRVRNFDEAIDVLNNTSYGLSSSIYTRDVNLAMKAIERIEAGITYVNAPTIGAECHLPFGGVKETGNGHREGGWTAYEIFSELKTVYIDYSGALQKAQIDTAKD</sequence>
<dbReference type="InterPro" id="IPR016163">
    <property type="entry name" value="Ald_DH_C"/>
</dbReference>
<dbReference type="PROSITE" id="PS00070">
    <property type="entry name" value="ALDEHYDE_DEHYDR_CYS"/>
    <property type="match status" value="1"/>
</dbReference>
<evidence type="ECO:0000256" key="3">
    <source>
        <dbReference type="PROSITE-ProRule" id="PRU10007"/>
    </source>
</evidence>
<dbReference type="EMBL" id="DSTU01000004">
    <property type="protein sequence ID" value="HFJ53506.1"/>
    <property type="molecule type" value="Genomic_DNA"/>
</dbReference>
<comment type="similarity">
    <text evidence="1 4">Belongs to the aldehyde dehydrogenase family.</text>
</comment>
<proteinExistence type="inferred from homology"/>
<protein>
    <submittedName>
        <fullName evidence="7">Aldehyde dehydrogenase family protein</fullName>
    </submittedName>
</protein>
<reference evidence="7" key="1">
    <citation type="journal article" date="2020" name="mSystems">
        <title>Genome- and Community-Level Interaction Insights into Carbon Utilization and Element Cycling Functions of Hydrothermarchaeota in Hydrothermal Sediment.</title>
        <authorList>
            <person name="Zhou Z."/>
            <person name="Liu Y."/>
            <person name="Xu W."/>
            <person name="Pan J."/>
            <person name="Luo Z.H."/>
            <person name="Li M."/>
        </authorList>
    </citation>
    <scope>NUCLEOTIDE SEQUENCE [LARGE SCALE GENOMIC DNA]</scope>
    <source>
        <strain evidence="6">SpSt-265</strain>
        <strain evidence="7">SpSt-465</strain>
    </source>
</reference>
<dbReference type="InterPro" id="IPR016162">
    <property type="entry name" value="Ald_DH_N"/>
</dbReference>
<dbReference type="AlphaFoldDB" id="A0A7C3EGY9"/>
<dbReference type="InterPro" id="IPR016160">
    <property type="entry name" value="Ald_DH_CS_CYS"/>
</dbReference>
<feature type="active site" evidence="3">
    <location>
        <position position="251"/>
    </location>
</feature>
<dbReference type="GO" id="GO:0016620">
    <property type="term" value="F:oxidoreductase activity, acting on the aldehyde or oxo group of donors, NAD or NADP as acceptor"/>
    <property type="evidence" value="ECO:0007669"/>
    <property type="project" value="InterPro"/>
</dbReference>
<evidence type="ECO:0000256" key="2">
    <source>
        <dbReference type="ARBA" id="ARBA00023002"/>
    </source>
</evidence>
<gene>
    <name evidence="6" type="ORF">ENP94_06645</name>
    <name evidence="7" type="ORF">ENS16_02295</name>
</gene>
<dbReference type="EMBL" id="DSLG01000008">
    <property type="protein sequence ID" value="HEA87667.1"/>
    <property type="molecule type" value="Genomic_DNA"/>
</dbReference>
<accession>A0A7C3EGY9</accession>